<feature type="compositionally biased region" description="Basic residues" evidence="1">
    <location>
        <begin position="80"/>
        <end position="89"/>
    </location>
</feature>
<dbReference type="AlphaFoldDB" id="A0AAX4K5Y7"/>
<keyword evidence="3" id="KW-1185">Reference proteome</keyword>
<evidence type="ECO:0000313" key="3">
    <source>
        <dbReference type="Proteomes" id="UP001355207"/>
    </source>
</evidence>
<sequence length="539" mass="57968">MSARTTTRNRTSTHPTSIPTPPLQRTSSRPGSSRPNTPSSITASRGDIPFSRKSSYTQSPTPKHNHQLPMSQQPSTPTPRKPRRPRKGNKPSQQRNDNATISSEPELGEQEQEPSSEDEEMLFDLLGVTSPAKPSPKRGVLNLSKDDMDIALGKKPKPRKGNNECINNDQGEISKSARNQGSPLPNKQGEKATTQRRSDNIDEKGVNSEGDIPREMKGKRGKKGYKPPAQADGELDSAHLELGKDVQLPVKAKSSAISASRPKNLHKSQLPGQAQNPLAEPISSSSFDTSSLSKSLPSRGLTQSQPAIANVKKNGKKNTGSEDESAVWEMPSVAGGQELTWQQKLQASGPPTNSAESSPRKSNKSTPSDKKKSNRCAPFQQQASIPAVSSPLNPRPQHNRRASADGPPSNGNLNGNNRTISAFDSYIPFHTGYNVHRAPQTPAKGVASFNGNNLSKSTSGNGNINLPIVGSGEFPRLRDRDQSQSQSFSSSNGNGNNDLEYQRKSSLSASTGLSTKYAGPTFHNSPNAASLSKPDLEDF</sequence>
<feature type="compositionally biased region" description="Polar residues" evidence="1">
    <location>
        <begin position="90"/>
        <end position="103"/>
    </location>
</feature>
<feature type="compositionally biased region" description="Low complexity" evidence="1">
    <location>
        <begin position="283"/>
        <end position="301"/>
    </location>
</feature>
<feature type="region of interest" description="Disordered" evidence="1">
    <location>
        <begin position="444"/>
        <end position="539"/>
    </location>
</feature>
<accession>A0AAX4K5Y7</accession>
<protein>
    <recommendedName>
        <fullName evidence="4">Mif2 N-terminal domain-containing protein</fullName>
    </recommendedName>
</protein>
<evidence type="ECO:0000256" key="1">
    <source>
        <dbReference type="SAM" id="MobiDB-lite"/>
    </source>
</evidence>
<feature type="compositionally biased region" description="Low complexity" evidence="1">
    <location>
        <begin position="483"/>
        <end position="497"/>
    </location>
</feature>
<reference evidence="2 3" key="1">
    <citation type="submission" date="2024-01" db="EMBL/GenBank/DDBJ databases">
        <title>Comparative genomics of Cryptococcus and Kwoniella reveals pathogenesis evolution and contrasting modes of karyotype evolution via chromosome fusion or intercentromeric recombination.</title>
        <authorList>
            <person name="Coelho M.A."/>
            <person name="David-Palma M."/>
            <person name="Shea T."/>
            <person name="Bowers K."/>
            <person name="McGinley-Smith S."/>
            <person name="Mohammad A.W."/>
            <person name="Gnirke A."/>
            <person name="Yurkov A.M."/>
            <person name="Nowrousian M."/>
            <person name="Sun S."/>
            <person name="Cuomo C.A."/>
            <person name="Heitman J."/>
        </authorList>
    </citation>
    <scope>NUCLEOTIDE SEQUENCE [LARGE SCALE GENOMIC DNA]</scope>
    <source>
        <strain evidence="2 3">CBS 6074</strain>
    </source>
</reference>
<feature type="compositionally biased region" description="Low complexity" evidence="1">
    <location>
        <begin position="1"/>
        <end position="17"/>
    </location>
</feature>
<feature type="compositionally biased region" description="Polar residues" evidence="1">
    <location>
        <begin position="23"/>
        <end position="43"/>
    </location>
</feature>
<feature type="compositionally biased region" description="Basic and acidic residues" evidence="1">
    <location>
        <begin position="196"/>
        <end position="218"/>
    </location>
</feature>
<feature type="compositionally biased region" description="Polar residues" evidence="1">
    <location>
        <begin position="504"/>
        <end position="514"/>
    </location>
</feature>
<gene>
    <name evidence="2" type="ORF">L201_008000</name>
</gene>
<dbReference type="Proteomes" id="UP001355207">
    <property type="component" value="Chromosome 11"/>
</dbReference>
<feature type="compositionally biased region" description="Polar residues" evidence="1">
    <location>
        <begin position="339"/>
        <end position="357"/>
    </location>
</feature>
<feature type="compositionally biased region" description="Polar residues" evidence="1">
    <location>
        <begin position="449"/>
        <end position="464"/>
    </location>
</feature>
<dbReference type="GeneID" id="91098668"/>
<organism evidence="2 3">
    <name type="scientific">Kwoniella dendrophila CBS 6074</name>
    <dbReference type="NCBI Taxonomy" id="1295534"/>
    <lineage>
        <taxon>Eukaryota</taxon>
        <taxon>Fungi</taxon>
        <taxon>Dikarya</taxon>
        <taxon>Basidiomycota</taxon>
        <taxon>Agaricomycotina</taxon>
        <taxon>Tremellomycetes</taxon>
        <taxon>Tremellales</taxon>
        <taxon>Cryptococcaceae</taxon>
        <taxon>Kwoniella</taxon>
    </lineage>
</organism>
<feature type="compositionally biased region" description="Acidic residues" evidence="1">
    <location>
        <begin position="106"/>
        <end position="122"/>
    </location>
</feature>
<feature type="compositionally biased region" description="Polar residues" evidence="1">
    <location>
        <begin position="52"/>
        <end position="62"/>
    </location>
</feature>
<evidence type="ECO:0008006" key="4">
    <source>
        <dbReference type="Google" id="ProtNLM"/>
    </source>
</evidence>
<dbReference type="RefSeq" id="XP_066079798.1">
    <property type="nucleotide sequence ID" value="XM_066223701.1"/>
</dbReference>
<feature type="compositionally biased region" description="Polar residues" evidence="1">
    <location>
        <begin position="164"/>
        <end position="185"/>
    </location>
</feature>
<dbReference type="InterPro" id="IPR028322">
    <property type="entry name" value="PNRC-like_rgn"/>
</dbReference>
<dbReference type="Pfam" id="PF15365">
    <property type="entry name" value="PNRC"/>
    <property type="match status" value="1"/>
</dbReference>
<dbReference type="EMBL" id="CP144108">
    <property type="protein sequence ID" value="WWC93036.1"/>
    <property type="molecule type" value="Genomic_DNA"/>
</dbReference>
<feature type="region of interest" description="Disordered" evidence="1">
    <location>
        <begin position="1"/>
        <end position="417"/>
    </location>
</feature>
<dbReference type="GO" id="GO:0016071">
    <property type="term" value="P:mRNA metabolic process"/>
    <property type="evidence" value="ECO:0007669"/>
    <property type="project" value="UniProtKB-ARBA"/>
</dbReference>
<proteinExistence type="predicted"/>
<name>A0AAX4K5Y7_9TREE</name>
<evidence type="ECO:0000313" key="2">
    <source>
        <dbReference type="EMBL" id="WWC93036.1"/>
    </source>
</evidence>